<dbReference type="PROSITE" id="PS51257">
    <property type="entry name" value="PROKAR_LIPOPROTEIN"/>
    <property type="match status" value="1"/>
</dbReference>
<dbReference type="Pfam" id="PF14054">
    <property type="entry name" value="DUF4249"/>
    <property type="match status" value="1"/>
</dbReference>
<evidence type="ECO:0000256" key="1">
    <source>
        <dbReference type="SAM" id="SignalP"/>
    </source>
</evidence>
<gene>
    <name evidence="2" type="ORF">ACFPVY_09930</name>
</gene>
<comment type="caution">
    <text evidence="2">The sequence shown here is derived from an EMBL/GenBank/DDBJ whole genome shotgun (WGS) entry which is preliminary data.</text>
</comment>
<organism evidence="2 3">
    <name type="scientific">Flavobacterium qiangtangense</name>
    <dbReference type="NCBI Taxonomy" id="1442595"/>
    <lineage>
        <taxon>Bacteria</taxon>
        <taxon>Pseudomonadati</taxon>
        <taxon>Bacteroidota</taxon>
        <taxon>Flavobacteriia</taxon>
        <taxon>Flavobacteriales</taxon>
        <taxon>Flavobacteriaceae</taxon>
        <taxon>Flavobacterium</taxon>
    </lineage>
</organism>
<evidence type="ECO:0000313" key="2">
    <source>
        <dbReference type="EMBL" id="MFC6096962.1"/>
    </source>
</evidence>
<name>A0ABW1PQ84_9FLAO</name>
<accession>A0ABW1PQ84</accession>
<reference evidence="3" key="1">
    <citation type="journal article" date="2019" name="Int. J. Syst. Evol. Microbiol.">
        <title>The Global Catalogue of Microorganisms (GCM) 10K type strain sequencing project: providing services to taxonomists for standard genome sequencing and annotation.</title>
        <authorList>
            <consortium name="The Broad Institute Genomics Platform"/>
            <consortium name="The Broad Institute Genome Sequencing Center for Infectious Disease"/>
            <person name="Wu L."/>
            <person name="Ma J."/>
        </authorList>
    </citation>
    <scope>NUCLEOTIDE SEQUENCE [LARGE SCALE GENOMIC DNA]</scope>
    <source>
        <strain evidence="3">CCUG 49679</strain>
    </source>
</reference>
<dbReference type="InterPro" id="IPR025345">
    <property type="entry name" value="DUF4249"/>
</dbReference>
<feature type="chain" id="PRO_5045103229" evidence="1">
    <location>
        <begin position="24"/>
        <end position="391"/>
    </location>
</feature>
<keyword evidence="3" id="KW-1185">Reference proteome</keyword>
<evidence type="ECO:0000313" key="3">
    <source>
        <dbReference type="Proteomes" id="UP001596287"/>
    </source>
</evidence>
<sequence>MKNKFLIKTTCFILLIISTISCVDPYHLESTNFEEAIVIEATITNELKKHEVKLSKTYRFEDNGPTFQSGASVYVSDDMGNTYDFEEDNGKYISVSEFQAMPQRKYQLNITTSDGKSYISNEEILTTSIPISDVNAIVTTKEGQRGVQLNVNSFDPTATSKYYRYEYEETFKIVSPSWVALNLNYNEPPVDDFYYTIRDNDSKICYSTELSNEIILKSTAEQSEDRVQDFEVRFISDQNYIISHRYSILVKQYVENLFAYNFYATLQKLSSSESILSQTQPGFLSGNIKSTTDANEKVIGFFDVASVSKKRIFFNYADLFPGEPLPPFKIDCDPGIFDLNPEINPRADLIHIVNTGNLLYFNFEANIYYMVPPPCGDCTTFSSNVIPSFWE</sequence>
<dbReference type="Proteomes" id="UP001596287">
    <property type="component" value="Unassembled WGS sequence"/>
</dbReference>
<keyword evidence="1" id="KW-0732">Signal</keyword>
<dbReference type="RefSeq" id="WP_379791833.1">
    <property type="nucleotide sequence ID" value="NZ_JBHSQB010000007.1"/>
</dbReference>
<dbReference type="EMBL" id="JBHSQB010000007">
    <property type="protein sequence ID" value="MFC6096962.1"/>
    <property type="molecule type" value="Genomic_DNA"/>
</dbReference>
<feature type="signal peptide" evidence="1">
    <location>
        <begin position="1"/>
        <end position="23"/>
    </location>
</feature>
<protein>
    <submittedName>
        <fullName evidence="2">DUF4249 domain-containing protein</fullName>
    </submittedName>
</protein>
<proteinExistence type="predicted"/>